<evidence type="ECO:0000256" key="1">
    <source>
        <dbReference type="ARBA" id="ARBA00022763"/>
    </source>
</evidence>
<dbReference type="Pfam" id="PF03167">
    <property type="entry name" value="UDG"/>
    <property type="match status" value="1"/>
</dbReference>
<dbReference type="PANTHER" id="PTHR12159">
    <property type="entry name" value="G/T AND G/U MISMATCH-SPECIFIC DNA GLYCOSYLASE"/>
    <property type="match status" value="1"/>
</dbReference>
<evidence type="ECO:0000256" key="2">
    <source>
        <dbReference type="ARBA" id="ARBA00022801"/>
    </source>
</evidence>
<evidence type="ECO:0000259" key="5">
    <source>
        <dbReference type="Pfam" id="PF03167"/>
    </source>
</evidence>
<sequence length="347" mass="38505">MSNYTEAPQAKKEEEDDTSIAPASIALSTELPTLRRSARTPSLKKFDRLLLSDEEVVEYEEPTSKSEAATKSTKRKKGDPASGPSAKKKKLKRGYAEPEQYAHLNELPDILAPELDVLFCGINPGQYSATVGHHFASPRNQFWRCLHDAGKMHNKDSFHLESNGSLELTGNKLVPASDDHTLPKRFSLGLTNLVHRPTAEQNELSDKELRAGVPAFLSKVAEYRPHVVCFVGLGIAKTVKACCLPVPVCPPLSQFSYSDDHQKGAEGRGTARVGFQPFKLVYVKDPETSVHETLFYALPSTSGRVVQFQREDKAMLLRELKTKLIDIKTGQFDTNYMHTVSAHMPTV</sequence>
<feature type="region of interest" description="Disordered" evidence="4">
    <location>
        <begin position="56"/>
        <end position="94"/>
    </location>
</feature>
<evidence type="ECO:0000256" key="3">
    <source>
        <dbReference type="ARBA" id="ARBA00023204"/>
    </source>
</evidence>
<feature type="domain" description="Uracil-DNA glycosylase-like" evidence="5">
    <location>
        <begin position="109"/>
        <end position="310"/>
    </location>
</feature>
<reference evidence="6 7" key="1">
    <citation type="submission" date="2014-04" db="EMBL/GenBank/DDBJ databases">
        <title>Evolutionary Origins and Diversification of the Mycorrhizal Mutualists.</title>
        <authorList>
            <consortium name="DOE Joint Genome Institute"/>
            <consortium name="Mycorrhizal Genomics Consortium"/>
            <person name="Kohler A."/>
            <person name="Kuo A."/>
            <person name="Nagy L.G."/>
            <person name="Floudas D."/>
            <person name="Copeland A."/>
            <person name="Barry K.W."/>
            <person name="Cichocki N."/>
            <person name="Veneault-Fourrey C."/>
            <person name="LaButti K."/>
            <person name="Lindquist E.A."/>
            <person name="Lipzen A."/>
            <person name="Lundell T."/>
            <person name="Morin E."/>
            <person name="Murat C."/>
            <person name="Riley R."/>
            <person name="Ohm R."/>
            <person name="Sun H."/>
            <person name="Tunlid A."/>
            <person name="Henrissat B."/>
            <person name="Grigoriev I.V."/>
            <person name="Hibbett D.S."/>
            <person name="Martin F."/>
        </authorList>
    </citation>
    <scope>NUCLEOTIDE SEQUENCE [LARGE SCALE GENOMIC DNA]</scope>
    <source>
        <strain evidence="6 7">Koide BX008</strain>
    </source>
</reference>
<dbReference type="GO" id="GO:0004844">
    <property type="term" value="F:uracil DNA N-glycosylase activity"/>
    <property type="evidence" value="ECO:0007669"/>
    <property type="project" value="TreeGrafter"/>
</dbReference>
<dbReference type="InterPro" id="IPR005122">
    <property type="entry name" value="Uracil-DNA_glycosylase-like"/>
</dbReference>
<keyword evidence="2" id="KW-0378">Hydrolase</keyword>
<dbReference type="SUPFAM" id="SSF52141">
    <property type="entry name" value="Uracil-DNA glycosylase-like"/>
    <property type="match status" value="1"/>
</dbReference>
<dbReference type="STRING" id="946122.A0A0C2WRF5"/>
<name>A0A0C2WRF5_AMAMK</name>
<dbReference type="AlphaFoldDB" id="A0A0C2WRF5"/>
<evidence type="ECO:0000256" key="4">
    <source>
        <dbReference type="SAM" id="MobiDB-lite"/>
    </source>
</evidence>
<dbReference type="InterPro" id="IPR036895">
    <property type="entry name" value="Uracil-DNA_glycosylase-like_sf"/>
</dbReference>
<dbReference type="InParanoid" id="A0A0C2WRF5"/>
<feature type="region of interest" description="Disordered" evidence="4">
    <location>
        <begin position="1"/>
        <end position="24"/>
    </location>
</feature>
<dbReference type="InterPro" id="IPR015637">
    <property type="entry name" value="MUG/TDG"/>
</dbReference>
<dbReference type="EMBL" id="KN818251">
    <property type="protein sequence ID" value="KIL64257.1"/>
    <property type="molecule type" value="Genomic_DNA"/>
</dbReference>
<keyword evidence="7" id="KW-1185">Reference proteome</keyword>
<accession>A0A0C2WRF5</accession>
<dbReference type="GO" id="GO:0006285">
    <property type="term" value="P:base-excision repair, AP site formation"/>
    <property type="evidence" value="ECO:0007669"/>
    <property type="project" value="InterPro"/>
</dbReference>
<proteinExistence type="predicted"/>
<protein>
    <recommendedName>
        <fullName evidence="5">Uracil-DNA glycosylase-like domain-containing protein</fullName>
    </recommendedName>
</protein>
<dbReference type="CDD" id="cd10028">
    <property type="entry name" value="UDG-F2_TDG_MUG"/>
    <property type="match status" value="1"/>
</dbReference>
<dbReference type="Proteomes" id="UP000054549">
    <property type="component" value="Unassembled WGS sequence"/>
</dbReference>
<evidence type="ECO:0000313" key="6">
    <source>
        <dbReference type="EMBL" id="KIL64257.1"/>
    </source>
</evidence>
<keyword evidence="3" id="KW-0234">DNA repair</keyword>
<dbReference type="GO" id="GO:0008263">
    <property type="term" value="F:pyrimidine-specific mismatch base pair DNA N-glycosylase activity"/>
    <property type="evidence" value="ECO:0007669"/>
    <property type="project" value="TreeGrafter"/>
</dbReference>
<gene>
    <name evidence="6" type="ORF">M378DRAFT_11630</name>
</gene>
<dbReference type="HOGENOM" id="CLU_042829_0_1_1"/>
<dbReference type="OrthoDB" id="565731at2759"/>
<organism evidence="6 7">
    <name type="scientific">Amanita muscaria (strain Koide BX008)</name>
    <dbReference type="NCBI Taxonomy" id="946122"/>
    <lineage>
        <taxon>Eukaryota</taxon>
        <taxon>Fungi</taxon>
        <taxon>Dikarya</taxon>
        <taxon>Basidiomycota</taxon>
        <taxon>Agaricomycotina</taxon>
        <taxon>Agaricomycetes</taxon>
        <taxon>Agaricomycetidae</taxon>
        <taxon>Agaricales</taxon>
        <taxon>Pluteineae</taxon>
        <taxon>Amanitaceae</taxon>
        <taxon>Amanita</taxon>
    </lineage>
</organism>
<dbReference type="PANTHER" id="PTHR12159:SF9">
    <property type="entry name" value="G_T MISMATCH-SPECIFIC THYMINE DNA GLYCOSYLASE"/>
    <property type="match status" value="1"/>
</dbReference>
<keyword evidence="1" id="KW-0227">DNA damage</keyword>
<dbReference type="Gene3D" id="3.40.470.10">
    <property type="entry name" value="Uracil-DNA glycosylase-like domain"/>
    <property type="match status" value="1"/>
</dbReference>
<evidence type="ECO:0000313" key="7">
    <source>
        <dbReference type="Proteomes" id="UP000054549"/>
    </source>
</evidence>